<evidence type="ECO:0000313" key="2">
    <source>
        <dbReference type="Proteomes" id="UP001253463"/>
    </source>
</evidence>
<dbReference type="EMBL" id="ABNSCA010000003">
    <property type="protein sequence ID" value="ELN6932061.1"/>
    <property type="molecule type" value="Genomic_DNA"/>
</dbReference>
<reference evidence="1" key="1">
    <citation type="submission" date="2023-10" db="EMBL/GenBank/DDBJ databases">
        <authorList>
            <consortium name="PulseNet: The National Subtyping Network for Foodborne Disease Surveillance"/>
        </authorList>
    </citation>
    <scope>NUCLEOTIDE SEQUENCE</scope>
    <source>
        <strain evidence="1">PNUSAV004886</strain>
    </source>
</reference>
<name>A0AAI9G8L2_9VIBR</name>
<protein>
    <submittedName>
        <fullName evidence="1">Uncharacterized protein</fullName>
    </submittedName>
</protein>
<sequence length="120" mass="13040">MAISSRIAKLGQASTLDLINGVPHRYCPLCYNTLIPFSTACCADCACAMDATNPEPLKARILLSSGTESLYLQSFLKGHVVTTTHHVHALTLPENTARQLLNKIKSRWPVAQLSYSIKGA</sequence>
<dbReference type="AlphaFoldDB" id="A0AAI9G8L2"/>
<gene>
    <name evidence="1" type="ORF">RZY48_001442</name>
</gene>
<dbReference type="Proteomes" id="UP001253463">
    <property type="component" value="Unassembled WGS sequence"/>
</dbReference>
<accession>A0AAI9G8L2</accession>
<comment type="caution">
    <text evidence="1">The sequence shown here is derived from an EMBL/GenBank/DDBJ whole genome shotgun (WGS) entry which is preliminary data.</text>
</comment>
<evidence type="ECO:0000313" key="1">
    <source>
        <dbReference type="EMBL" id="ELN6932061.1"/>
    </source>
</evidence>
<organism evidence="1 2">
    <name type="scientific">Vibrio navarrensis</name>
    <dbReference type="NCBI Taxonomy" id="29495"/>
    <lineage>
        <taxon>Bacteria</taxon>
        <taxon>Pseudomonadati</taxon>
        <taxon>Pseudomonadota</taxon>
        <taxon>Gammaproteobacteria</taxon>
        <taxon>Vibrionales</taxon>
        <taxon>Vibrionaceae</taxon>
        <taxon>Vibrio</taxon>
    </lineage>
</organism>
<proteinExistence type="predicted"/>